<sequence>LWASLHEDLVDLIGWRVLAGDLLDYVRFRAVCTNWRSRTKGPRGRDIVDTRFHPRRWMMLPEGNGLHPGHGKLRGYVRFFNLSTGRDHDTAIRLVHPFTGDIMDFPPLETLLNHVNVNPPVHEKLKWSYVRHVHAVSVSVDRDGVVTVMMSVSCVPYVAFANAGDHQWWVSKWCLHTNYNPIAFQGKIYTVFRSKPLDRVQIIQVDPPSRCIILPTEKLIAKFLASPSLHVDLVECNSELMVFTLSYGNLQYSLYRLCDLIMERIIPVTSIGDNTLFLSYNRKVCVNSKAFPTIMGDTIVFLHQDHLFLAQYHLGSGTVSEASDGCIVGGAVPRPTSIIHHIHTCCFPKYWLVCSCLVFNHLFVPSEKHFLVLSHFRLPVGTRGR</sequence>
<dbReference type="OrthoDB" id="659294at2759"/>
<gene>
    <name evidence="2" type="ORF">BAE44_0018394</name>
</gene>
<evidence type="ECO:0000313" key="3">
    <source>
        <dbReference type="Proteomes" id="UP000095767"/>
    </source>
</evidence>
<dbReference type="InterPro" id="IPR005174">
    <property type="entry name" value="KIB1-4_b-propeller"/>
</dbReference>
<evidence type="ECO:0000313" key="2">
    <source>
        <dbReference type="EMBL" id="OEL20586.1"/>
    </source>
</evidence>
<dbReference type="PANTHER" id="PTHR33165">
    <property type="entry name" value="F-BOX DOMAIN CONTAINING PROTEIN-LIKE-RELATED"/>
    <property type="match status" value="1"/>
</dbReference>
<proteinExistence type="predicted"/>
<comment type="caution">
    <text evidence="2">The sequence shown here is derived from an EMBL/GenBank/DDBJ whole genome shotgun (WGS) entry which is preliminary data.</text>
</comment>
<dbReference type="Proteomes" id="UP000095767">
    <property type="component" value="Unassembled WGS sequence"/>
</dbReference>
<dbReference type="PANTHER" id="PTHR33165:SF82">
    <property type="entry name" value="OS11G0231400 PROTEIN"/>
    <property type="match status" value="1"/>
</dbReference>
<feature type="non-terminal residue" evidence="2">
    <location>
        <position position="1"/>
    </location>
</feature>
<reference evidence="2 3" key="1">
    <citation type="submission" date="2016-09" db="EMBL/GenBank/DDBJ databases">
        <title>The draft genome of Dichanthelium oligosanthes: A C3 panicoid grass species.</title>
        <authorList>
            <person name="Studer A.J."/>
            <person name="Schnable J.C."/>
            <person name="Brutnell T.P."/>
        </authorList>
    </citation>
    <scope>NUCLEOTIDE SEQUENCE [LARGE SCALE GENOMIC DNA]</scope>
    <source>
        <strain evidence="3">cv. Kellogg 1175</strain>
        <tissue evidence="2">Leaf</tissue>
    </source>
</reference>
<protein>
    <recommendedName>
        <fullName evidence="1">KIB1-4 beta-propeller domain-containing protein</fullName>
    </recommendedName>
</protein>
<name>A0A1E5V606_9POAL</name>
<feature type="domain" description="KIB1-4 beta-propeller" evidence="1">
    <location>
        <begin position="76"/>
        <end position="305"/>
    </location>
</feature>
<dbReference type="EMBL" id="LWDX02050234">
    <property type="protein sequence ID" value="OEL20586.1"/>
    <property type="molecule type" value="Genomic_DNA"/>
</dbReference>
<dbReference type="Pfam" id="PF03478">
    <property type="entry name" value="Beta-prop_KIB1-4"/>
    <property type="match status" value="1"/>
</dbReference>
<keyword evidence="3" id="KW-1185">Reference proteome</keyword>
<evidence type="ECO:0000259" key="1">
    <source>
        <dbReference type="Pfam" id="PF03478"/>
    </source>
</evidence>
<accession>A0A1E5V606</accession>
<organism evidence="2 3">
    <name type="scientific">Dichanthelium oligosanthes</name>
    <dbReference type="NCBI Taxonomy" id="888268"/>
    <lineage>
        <taxon>Eukaryota</taxon>
        <taxon>Viridiplantae</taxon>
        <taxon>Streptophyta</taxon>
        <taxon>Embryophyta</taxon>
        <taxon>Tracheophyta</taxon>
        <taxon>Spermatophyta</taxon>
        <taxon>Magnoliopsida</taxon>
        <taxon>Liliopsida</taxon>
        <taxon>Poales</taxon>
        <taxon>Poaceae</taxon>
        <taxon>PACMAD clade</taxon>
        <taxon>Panicoideae</taxon>
        <taxon>Panicodae</taxon>
        <taxon>Paniceae</taxon>
        <taxon>Dichantheliinae</taxon>
        <taxon>Dichanthelium</taxon>
    </lineage>
</organism>
<dbReference type="AlphaFoldDB" id="A0A1E5V606"/>